<dbReference type="Proteomes" id="UP001165960">
    <property type="component" value="Unassembled WGS sequence"/>
</dbReference>
<gene>
    <name evidence="1" type="ORF">DSO57_1019722</name>
</gene>
<accession>A0ACC2SGT5</accession>
<protein>
    <submittedName>
        <fullName evidence="1">Uncharacterized protein</fullName>
    </submittedName>
</protein>
<proteinExistence type="predicted"/>
<name>A0ACC2SGT5_9FUNG</name>
<keyword evidence="2" id="KW-1185">Reference proteome</keyword>
<comment type="caution">
    <text evidence="1">The sequence shown here is derived from an EMBL/GenBank/DDBJ whole genome shotgun (WGS) entry which is preliminary data.</text>
</comment>
<organism evidence="1 2">
    <name type="scientific">Entomophthora muscae</name>
    <dbReference type="NCBI Taxonomy" id="34485"/>
    <lineage>
        <taxon>Eukaryota</taxon>
        <taxon>Fungi</taxon>
        <taxon>Fungi incertae sedis</taxon>
        <taxon>Zoopagomycota</taxon>
        <taxon>Entomophthoromycotina</taxon>
        <taxon>Entomophthoromycetes</taxon>
        <taxon>Entomophthorales</taxon>
        <taxon>Entomophthoraceae</taxon>
        <taxon>Entomophthora</taxon>
    </lineage>
</organism>
<evidence type="ECO:0000313" key="2">
    <source>
        <dbReference type="Proteomes" id="UP001165960"/>
    </source>
</evidence>
<dbReference type="EMBL" id="QTSX02005060">
    <property type="protein sequence ID" value="KAJ9061530.1"/>
    <property type="molecule type" value="Genomic_DNA"/>
</dbReference>
<reference evidence="1" key="1">
    <citation type="submission" date="2022-04" db="EMBL/GenBank/DDBJ databases">
        <title>Genome of the entomopathogenic fungus Entomophthora muscae.</title>
        <authorList>
            <person name="Elya C."/>
            <person name="Lovett B.R."/>
            <person name="Lee E."/>
            <person name="Macias A.M."/>
            <person name="Hajek A.E."/>
            <person name="De Bivort B.L."/>
            <person name="Kasson M.T."/>
            <person name="De Fine Licht H.H."/>
            <person name="Stajich J.E."/>
        </authorList>
    </citation>
    <scope>NUCLEOTIDE SEQUENCE</scope>
    <source>
        <strain evidence="1">Berkeley</strain>
    </source>
</reference>
<sequence length="127" mass="14062">MTNHSSWSLATIQDTLWGLVDRNPKAPQSSYNLDVKMIPGPGDPNILSPPGSDLDIKALQHLKPNNLNLVPTQEQLIKFISNKCIAANPPPPKASDVFLELTLTHKLKQLPSGERFLLYDNRPATKD</sequence>
<evidence type="ECO:0000313" key="1">
    <source>
        <dbReference type="EMBL" id="KAJ9061530.1"/>
    </source>
</evidence>